<dbReference type="Gramene" id="KOM27773">
    <property type="protein sequence ID" value="KOM27773"/>
    <property type="gene ID" value="LR48_Vigan462s002600"/>
</dbReference>
<evidence type="ECO:0000313" key="1">
    <source>
        <dbReference type="EMBL" id="KOM27773.1"/>
    </source>
</evidence>
<dbReference type="AlphaFoldDB" id="A0A0L9TB44"/>
<gene>
    <name evidence="1" type="ORF">LR48_Vigan462s002600</name>
</gene>
<proteinExistence type="predicted"/>
<protein>
    <submittedName>
        <fullName evidence="1">Uncharacterized protein</fullName>
    </submittedName>
</protein>
<evidence type="ECO:0000313" key="2">
    <source>
        <dbReference type="Proteomes" id="UP000053144"/>
    </source>
</evidence>
<organism evidence="1 2">
    <name type="scientific">Phaseolus angularis</name>
    <name type="common">Azuki bean</name>
    <name type="synonym">Vigna angularis</name>
    <dbReference type="NCBI Taxonomy" id="3914"/>
    <lineage>
        <taxon>Eukaryota</taxon>
        <taxon>Viridiplantae</taxon>
        <taxon>Streptophyta</taxon>
        <taxon>Embryophyta</taxon>
        <taxon>Tracheophyta</taxon>
        <taxon>Spermatophyta</taxon>
        <taxon>Magnoliopsida</taxon>
        <taxon>eudicotyledons</taxon>
        <taxon>Gunneridae</taxon>
        <taxon>Pentapetalae</taxon>
        <taxon>rosids</taxon>
        <taxon>fabids</taxon>
        <taxon>Fabales</taxon>
        <taxon>Fabaceae</taxon>
        <taxon>Papilionoideae</taxon>
        <taxon>50 kb inversion clade</taxon>
        <taxon>NPAAA clade</taxon>
        <taxon>indigoferoid/millettioid clade</taxon>
        <taxon>Phaseoleae</taxon>
        <taxon>Vigna</taxon>
    </lineage>
</organism>
<reference evidence="2" key="1">
    <citation type="journal article" date="2015" name="Proc. Natl. Acad. Sci. U.S.A.">
        <title>Genome sequencing of adzuki bean (Vigna angularis) provides insight into high starch and low fat accumulation and domestication.</title>
        <authorList>
            <person name="Yang K."/>
            <person name="Tian Z."/>
            <person name="Chen C."/>
            <person name="Luo L."/>
            <person name="Zhao B."/>
            <person name="Wang Z."/>
            <person name="Yu L."/>
            <person name="Li Y."/>
            <person name="Sun Y."/>
            <person name="Li W."/>
            <person name="Chen Y."/>
            <person name="Li Y."/>
            <person name="Zhang Y."/>
            <person name="Ai D."/>
            <person name="Zhao J."/>
            <person name="Shang C."/>
            <person name="Ma Y."/>
            <person name="Wu B."/>
            <person name="Wang M."/>
            <person name="Gao L."/>
            <person name="Sun D."/>
            <person name="Zhang P."/>
            <person name="Guo F."/>
            <person name="Wang W."/>
            <person name="Li Y."/>
            <person name="Wang J."/>
            <person name="Varshney R.K."/>
            <person name="Wang J."/>
            <person name="Ling H.Q."/>
            <person name="Wan P."/>
        </authorList>
    </citation>
    <scope>NUCLEOTIDE SEQUENCE</scope>
    <source>
        <strain evidence="2">cv. Jingnong 6</strain>
    </source>
</reference>
<sequence>MCGHKSSIEGTSHRRSTSGVKSFQINRSVCEAELLELSSVDGRESGSGNCILPLGTFVHTQSVCIDWFQHRVLAFGEVFSTFGQSYQESVHIIDSLCNERSIHSFLAISITLGFSLKPTVNLSVLFYYGTGDLSVSSQVFVLVLSED</sequence>
<accession>A0A0L9TB44</accession>
<dbReference type="Proteomes" id="UP000053144">
    <property type="component" value="Unassembled WGS sequence"/>
</dbReference>
<dbReference type="EMBL" id="KQ258396">
    <property type="protein sequence ID" value="KOM27773.1"/>
    <property type="molecule type" value="Genomic_DNA"/>
</dbReference>
<name>A0A0L9TB44_PHAAN</name>